<name>A0A9Q1C1Q7_HOLLE</name>
<evidence type="ECO:0000313" key="5">
    <source>
        <dbReference type="Proteomes" id="UP001152320"/>
    </source>
</evidence>
<dbReference type="Proteomes" id="UP001152320">
    <property type="component" value="Chromosome 8"/>
</dbReference>
<keyword evidence="2" id="KW-0677">Repeat</keyword>
<dbReference type="InterPro" id="IPR036322">
    <property type="entry name" value="WD40_repeat_dom_sf"/>
</dbReference>
<dbReference type="Gene3D" id="2.130.10.10">
    <property type="entry name" value="YVTN repeat-like/Quinoprotein amine dehydrogenase"/>
    <property type="match status" value="2"/>
</dbReference>
<organism evidence="4 5">
    <name type="scientific">Holothuria leucospilota</name>
    <name type="common">Black long sea cucumber</name>
    <name type="synonym">Mertensiothuria leucospilota</name>
    <dbReference type="NCBI Taxonomy" id="206669"/>
    <lineage>
        <taxon>Eukaryota</taxon>
        <taxon>Metazoa</taxon>
        <taxon>Echinodermata</taxon>
        <taxon>Eleutherozoa</taxon>
        <taxon>Echinozoa</taxon>
        <taxon>Holothuroidea</taxon>
        <taxon>Aspidochirotacea</taxon>
        <taxon>Aspidochirotida</taxon>
        <taxon>Holothuriidae</taxon>
        <taxon>Holothuria</taxon>
    </lineage>
</organism>
<dbReference type="InterPro" id="IPR019775">
    <property type="entry name" value="WD40_repeat_CS"/>
</dbReference>
<dbReference type="AlphaFoldDB" id="A0A9Q1C1Q7"/>
<dbReference type="InterPro" id="IPR015943">
    <property type="entry name" value="WD40/YVTN_repeat-like_dom_sf"/>
</dbReference>
<dbReference type="Pfam" id="PF00400">
    <property type="entry name" value="WD40"/>
    <property type="match status" value="3"/>
</dbReference>
<accession>A0A9Q1C1Q7</accession>
<feature type="repeat" description="WD" evidence="3">
    <location>
        <begin position="90"/>
        <end position="125"/>
    </location>
</feature>
<dbReference type="SUPFAM" id="SSF50978">
    <property type="entry name" value="WD40 repeat-like"/>
    <property type="match status" value="1"/>
</dbReference>
<keyword evidence="5" id="KW-1185">Reference proteome</keyword>
<dbReference type="PROSITE" id="PS50082">
    <property type="entry name" value="WD_REPEATS_2"/>
    <property type="match status" value="2"/>
</dbReference>
<keyword evidence="1 3" id="KW-0853">WD repeat</keyword>
<dbReference type="InterPro" id="IPR001680">
    <property type="entry name" value="WD40_rpt"/>
</dbReference>
<dbReference type="SMART" id="SM00320">
    <property type="entry name" value="WD40"/>
    <property type="match status" value="5"/>
</dbReference>
<feature type="repeat" description="WD" evidence="3">
    <location>
        <begin position="183"/>
        <end position="225"/>
    </location>
</feature>
<dbReference type="PROSITE" id="PS50294">
    <property type="entry name" value="WD_REPEATS_REGION"/>
    <property type="match status" value="1"/>
</dbReference>
<protein>
    <submittedName>
        <fullName evidence="4">Guanine nucleotide-binding protein subunit beta-5b</fullName>
    </submittedName>
</protein>
<dbReference type="PANTHER" id="PTHR47822:SF3">
    <property type="entry name" value="ANAPHASE-PROMOTING COMPLEX SUBUNIT 4-LIKE WD40 DOMAIN-CONTAINING PROTEIN"/>
    <property type="match status" value="1"/>
</dbReference>
<comment type="caution">
    <text evidence="4">The sequence shown here is derived from an EMBL/GenBank/DDBJ whole genome shotgun (WGS) entry which is preliminary data.</text>
</comment>
<dbReference type="PANTHER" id="PTHR47822">
    <property type="entry name" value="CARBOHYDRATE BINDING DOMAIN CONTAINING PROTEIN"/>
    <property type="match status" value="1"/>
</dbReference>
<reference evidence="4" key="1">
    <citation type="submission" date="2021-10" db="EMBL/GenBank/DDBJ databases">
        <title>Tropical sea cucumber genome reveals ecological adaptation and Cuvierian tubules defense mechanism.</title>
        <authorList>
            <person name="Chen T."/>
        </authorList>
    </citation>
    <scope>NUCLEOTIDE SEQUENCE</scope>
    <source>
        <strain evidence="4">Nanhai2018</strain>
        <tissue evidence="4">Muscle</tissue>
    </source>
</reference>
<gene>
    <name evidence="4" type="ORF">HOLleu_18387</name>
</gene>
<evidence type="ECO:0000256" key="2">
    <source>
        <dbReference type="ARBA" id="ARBA00022737"/>
    </source>
</evidence>
<evidence type="ECO:0000256" key="1">
    <source>
        <dbReference type="ARBA" id="ARBA00022574"/>
    </source>
</evidence>
<sequence length="349" mass="37698">MARRRLEAAIRAGKEIDSQQKRENESFRKISESHSVSLDEKMMGVYSLQFSLDSTQLAVGCGNGGIVLIDSKAGRVSKSLHQGSAAELPVLSLAFHPSKQTTLLSAGANGCVSFWDLTDAREVDTVIEAHNEINCLDFNLDGGTYATAGKDLNVRLYCAETNKVLRVYEGSNSLLLDKEELSEFGHGMRIFALRFHPDENNIFVTGGWDNQLKIWDSRTSSGVQRSIPGPHICGNGLDIKDGKVLTASWVNQDALQLWDLGTGHLEQVIPVECDEQTGEYLYCAQFCDGSVVLAGGSGTNDVQAVNSVSFENLGSVKLDKSVQALDSTDGGRMFAVGGIGSRVKVASLC</sequence>
<evidence type="ECO:0000256" key="3">
    <source>
        <dbReference type="PROSITE-ProRule" id="PRU00221"/>
    </source>
</evidence>
<proteinExistence type="predicted"/>
<dbReference type="OrthoDB" id="361494at2759"/>
<evidence type="ECO:0000313" key="4">
    <source>
        <dbReference type="EMBL" id="KAJ8037548.1"/>
    </source>
</evidence>
<dbReference type="EMBL" id="JAIZAY010000008">
    <property type="protein sequence ID" value="KAJ8037548.1"/>
    <property type="molecule type" value="Genomic_DNA"/>
</dbReference>
<dbReference type="PROSITE" id="PS00678">
    <property type="entry name" value="WD_REPEATS_1"/>
    <property type="match status" value="1"/>
</dbReference>